<evidence type="ECO:0000256" key="1">
    <source>
        <dbReference type="ARBA" id="ARBA00004651"/>
    </source>
</evidence>
<gene>
    <name evidence="10" type="primary">mreD</name>
    <name evidence="10" type="ORF">VPAL9027_02907</name>
</gene>
<feature type="transmembrane region" description="Helical" evidence="9">
    <location>
        <begin position="39"/>
        <end position="55"/>
    </location>
</feature>
<dbReference type="PIRSF" id="PIRSF018472">
    <property type="entry name" value="MreD_proteobac"/>
    <property type="match status" value="1"/>
</dbReference>
<accession>A0A1R4B7L0</accession>
<dbReference type="GO" id="GO:0008360">
    <property type="term" value="P:regulation of cell shape"/>
    <property type="evidence" value="ECO:0007669"/>
    <property type="project" value="UniProtKB-UniRule"/>
</dbReference>
<comment type="subcellular location">
    <subcellularLocation>
        <location evidence="8">Cell inner membrane</location>
    </subcellularLocation>
    <subcellularLocation>
        <location evidence="1">Cell membrane</location>
        <topology evidence="1">Multi-pass membrane protein</topology>
    </subcellularLocation>
</comment>
<feature type="transmembrane region" description="Helical" evidence="9">
    <location>
        <begin position="12"/>
        <end position="32"/>
    </location>
</feature>
<dbReference type="NCBIfam" id="TIGR03426">
    <property type="entry name" value="shape_MreD"/>
    <property type="match status" value="1"/>
</dbReference>
<evidence type="ECO:0000256" key="6">
    <source>
        <dbReference type="ARBA" id="ARBA00022989"/>
    </source>
</evidence>
<evidence type="ECO:0000256" key="4">
    <source>
        <dbReference type="ARBA" id="ARBA00022692"/>
    </source>
</evidence>
<evidence type="ECO:0000256" key="9">
    <source>
        <dbReference type="SAM" id="Phobius"/>
    </source>
</evidence>
<feature type="transmembrane region" description="Helical" evidence="9">
    <location>
        <begin position="101"/>
        <end position="122"/>
    </location>
</feature>
<dbReference type="Proteomes" id="UP000189475">
    <property type="component" value="Unassembled WGS sequence"/>
</dbReference>
<keyword evidence="5 8" id="KW-0133">Cell shape</keyword>
<reference evidence="10 11" key="1">
    <citation type="submission" date="2017-02" db="EMBL/GenBank/DDBJ databases">
        <authorList>
            <person name="Peterson S.W."/>
        </authorList>
    </citation>
    <scope>NUCLEOTIDE SEQUENCE [LARGE SCALE GENOMIC DNA]</scope>
    <source>
        <strain evidence="10 11">CECT 9027</strain>
    </source>
</reference>
<dbReference type="Pfam" id="PF04093">
    <property type="entry name" value="MreD"/>
    <property type="match status" value="1"/>
</dbReference>
<evidence type="ECO:0000313" key="11">
    <source>
        <dbReference type="Proteomes" id="UP000189475"/>
    </source>
</evidence>
<dbReference type="STRING" id="1918946.VPAL9027_02907"/>
<keyword evidence="4 9" id="KW-0812">Transmembrane</keyword>
<dbReference type="InterPro" id="IPR007227">
    <property type="entry name" value="Cell_shape_determining_MreD"/>
</dbReference>
<keyword evidence="8" id="KW-0997">Cell inner membrane</keyword>
<evidence type="ECO:0000313" key="10">
    <source>
        <dbReference type="EMBL" id="SJL84904.1"/>
    </source>
</evidence>
<organism evidence="10 11">
    <name type="scientific">Vibrio palustris</name>
    <dbReference type="NCBI Taxonomy" id="1918946"/>
    <lineage>
        <taxon>Bacteria</taxon>
        <taxon>Pseudomonadati</taxon>
        <taxon>Pseudomonadota</taxon>
        <taxon>Gammaproteobacteria</taxon>
        <taxon>Vibrionales</taxon>
        <taxon>Vibrionaceae</taxon>
        <taxon>Vibrio</taxon>
    </lineage>
</organism>
<dbReference type="PANTHER" id="PTHR37484">
    <property type="entry name" value="ROD SHAPE-DETERMINING PROTEIN MRED"/>
    <property type="match status" value="1"/>
</dbReference>
<sequence>MVFTSNWKGRFVIWGTFFGALILQTIPWPGMLDLLRPSWLLLVICYWVLALPHRVNVGTALIMGLLWDLLLGSTLGIRGMMMSLIVYIVAMNFLVLRNMALWQQAVVIGLLSVALEVMIFLGEYITQDVTFNPTSLWSGVINCVLWPWMFLLLRRVRRHWHLK</sequence>
<feature type="transmembrane region" description="Helical" evidence="9">
    <location>
        <begin position="134"/>
        <end position="153"/>
    </location>
</feature>
<keyword evidence="11" id="KW-1185">Reference proteome</keyword>
<keyword evidence="6 9" id="KW-1133">Transmembrane helix</keyword>
<keyword evidence="7 8" id="KW-0472">Membrane</keyword>
<evidence type="ECO:0000256" key="2">
    <source>
        <dbReference type="ARBA" id="ARBA00007776"/>
    </source>
</evidence>
<dbReference type="InterPro" id="IPR026034">
    <property type="entry name" value="MreD_proteobac"/>
</dbReference>
<proteinExistence type="inferred from homology"/>
<evidence type="ECO:0000256" key="5">
    <source>
        <dbReference type="ARBA" id="ARBA00022960"/>
    </source>
</evidence>
<dbReference type="NCBIfam" id="NF008282">
    <property type="entry name" value="PRK11060.1"/>
    <property type="match status" value="1"/>
</dbReference>
<evidence type="ECO:0000256" key="3">
    <source>
        <dbReference type="ARBA" id="ARBA00022475"/>
    </source>
</evidence>
<protein>
    <recommendedName>
        <fullName evidence="8">Rod shape-determining protein MreD</fullName>
    </recommendedName>
</protein>
<dbReference type="AlphaFoldDB" id="A0A1R4B7L0"/>
<feature type="transmembrane region" description="Helical" evidence="9">
    <location>
        <begin position="75"/>
        <end position="94"/>
    </location>
</feature>
<name>A0A1R4B7L0_9VIBR</name>
<dbReference type="PANTHER" id="PTHR37484:SF1">
    <property type="entry name" value="ROD SHAPE-DETERMINING PROTEIN MRED"/>
    <property type="match status" value="1"/>
</dbReference>
<evidence type="ECO:0000256" key="8">
    <source>
        <dbReference type="PIRNR" id="PIRNR018472"/>
    </source>
</evidence>
<comment type="similarity">
    <text evidence="2 8">Belongs to the MreD family.</text>
</comment>
<comment type="function">
    <text evidence="8">Involved in formation of the rod shape of the cell. May also contribute to regulation of formation of penicillin-binding proteins.</text>
</comment>
<dbReference type="GO" id="GO:0005886">
    <property type="term" value="C:plasma membrane"/>
    <property type="evidence" value="ECO:0007669"/>
    <property type="project" value="UniProtKB-SubCell"/>
</dbReference>
<dbReference type="RefSeq" id="WP_235861885.1">
    <property type="nucleotide sequence ID" value="NZ_AP024887.1"/>
</dbReference>
<evidence type="ECO:0000256" key="7">
    <source>
        <dbReference type="ARBA" id="ARBA00023136"/>
    </source>
</evidence>
<dbReference type="EMBL" id="FUFT01000008">
    <property type="protein sequence ID" value="SJL84904.1"/>
    <property type="molecule type" value="Genomic_DNA"/>
</dbReference>
<keyword evidence="3 8" id="KW-1003">Cell membrane</keyword>